<dbReference type="EMBL" id="CAJOBA010050467">
    <property type="protein sequence ID" value="CAF4234596.1"/>
    <property type="molecule type" value="Genomic_DNA"/>
</dbReference>
<evidence type="ECO:0000256" key="1">
    <source>
        <dbReference type="SAM" id="Phobius"/>
    </source>
</evidence>
<keyword evidence="1" id="KW-1133">Transmembrane helix</keyword>
<feature type="transmembrane region" description="Helical" evidence="1">
    <location>
        <begin position="59"/>
        <end position="80"/>
    </location>
</feature>
<evidence type="ECO:0008006" key="7">
    <source>
        <dbReference type="Google" id="ProtNLM"/>
    </source>
</evidence>
<dbReference type="OrthoDB" id="9989584at2759"/>
<dbReference type="EMBL" id="CAJOBC010005422">
    <property type="protein sequence ID" value="CAF3863227.1"/>
    <property type="molecule type" value="Genomic_DNA"/>
</dbReference>
<sequence>MEFPFRWPINFYNDRKRLTGLIVLHTIDAVIFIVRLGVVSGDLNSEHKGSGGINFSVPILLLELISSLPIIVSNVIYIVMKFVVRNLFEEEEVNWGCCKRKTIWRVAVLTCFQCKCYQDHPQGILLTRVGILLAFFIIRFIAFILGAACASRYGPNICTAYTVLSIFSLIPFFLCTVIIEIFHFYRLWTYHPNPARSAGMRMHRSHIRFMPYQILNDRSTTRWNVRSCHAGQNCNSLSLHHQLMYHPLPVFQQGEHIPDITENQVIIGFYQTSKETAYNIAITGFRRNPQNRSFGRDFYFTTKLDPNNQSEAIICARLNISTIAYVNGPIHFEQYFSEQFSTIYHNPPAGIPKVYIQIPEQIERWIIVIRQEQELPAVPTFDDTANPNDYDSGVYLGCF</sequence>
<dbReference type="AlphaFoldDB" id="A0A814NT66"/>
<keyword evidence="6" id="KW-1185">Reference proteome</keyword>
<dbReference type="Proteomes" id="UP000663829">
    <property type="component" value="Unassembled WGS sequence"/>
</dbReference>
<dbReference type="Proteomes" id="UP000677228">
    <property type="component" value="Unassembled WGS sequence"/>
</dbReference>
<keyword evidence="1" id="KW-0812">Transmembrane</keyword>
<keyword evidence="1" id="KW-0472">Membrane</keyword>
<dbReference type="Proteomes" id="UP000681722">
    <property type="component" value="Unassembled WGS sequence"/>
</dbReference>
<reference evidence="2" key="1">
    <citation type="submission" date="2021-02" db="EMBL/GenBank/DDBJ databases">
        <authorList>
            <person name="Nowell W R."/>
        </authorList>
    </citation>
    <scope>NUCLEOTIDE SEQUENCE</scope>
</reference>
<proteinExistence type="predicted"/>
<comment type="caution">
    <text evidence="2">The sequence shown here is derived from an EMBL/GenBank/DDBJ whole genome shotgun (WGS) entry which is preliminary data.</text>
</comment>
<gene>
    <name evidence="2" type="ORF">GPM918_LOCUS18609</name>
    <name evidence="3" type="ORF">OVA965_LOCUS34314</name>
    <name evidence="4" type="ORF">SRO942_LOCUS18606</name>
    <name evidence="5" type="ORF">TMI583_LOCUS35227</name>
</gene>
<feature type="transmembrane region" description="Helical" evidence="1">
    <location>
        <begin position="125"/>
        <end position="148"/>
    </location>
</feature>
<protein>
    <recommendedName>
        <fullName evidence="7">Transmembrane protein</fullName>
    </recommendedName>
</protein>
<evidence type="ECO:0000313" key="3">
    <source>
        <dbReference type="EMBL" id="CAF1437740.1"/>
    </source>
</evidence>
<feature type="transmembrane region" description="Helical" evidence="1">
    <location>
        <begin position="160"/>
        <end position="182"/>
    </location>
</feature>
<dbReference type="Proteomes" id="UP000682733">
    <property type="component" value="Unassembled WGS sequence"/>
</dbReference>
<evidence type="ECO:0000313" key="4">
    <source>
        <dbReference type="EMBL" id="CAF3863227.1"/>
    </source>
</evidence>
<dbReference type="EMBL" id="CAJNOQ010005422">
    <property type="protein sequence ID" value="CAF1098186.1"/>
    <property type="molecule type" value="Genomic_DNA"/>
</dbReference>
<evidence type="ECO:0000313" key="2">
    <source>
        <dbReference type="EMBL" id="CAF1098186.1"/>
    </source>
</evidence>
<name>A0A814NT66_9BILA</name>
<organism evidence="2 6">
    <name type="scientific">Didymodactylos carnosus</name>
    <dbReference type="NCBI Taxonomy" id="1234261"/>
    <lineage>
        <taxon>Eukaryota</taxon>
        <taxon>Metazoa</taxon>
        <taxon>Spiralia</taxon>
        <taxon>Gnathifera</taxon>
        <taxon>Rotifera</taxon>
        <taxon>Eurotatoria</taxon>
        <taxon>Bdelloidea</taxon>
        <taxon>Philodinida</taxon>
        <taxon>Philodinidae</taxon>
        <taxon>Didymodactylos</taxon>
    </lineage>
</organism>
<feature type="transmembrane region" description="Helical" evidence="1">
    <location>
        <begin position="21"/>
        <end position="39"/>
    </location>
</feature>
<evidence type="ECO:0000313" key="6">
    <source>
        <dbReference type="Proteomes" id="UP000663829"/>
    </source>
</evidence>
<evidence type="ECO:0000313" key="5">
    <source>
        <dbReference type="EMBL" id="CAF4234596.1"/>
    </source>
</evidence>
<dbReference type="EMBL" id="CAJNOK010028671">
    <property type="protein sequence ID" value="CAF1437740.1"/>
    <property type="molecule type" value="Genomic_DNA"/>
</dbReference>
<accession>A0A814NT66</accession>